<feature type="region of interest" description="Disordered" evidence="1">
    <location>
        <begin position="1"/>
        <end position="44"/>
    </location>
</feature>
<comment type="caution">
    <text evidence="2">The sequence shown here is derived from an EMBL/GenBank/DDBJ whole genome shotgun (WGS) entry which is preliminary data.</text>
</comment>
<feature type="region of interest" description="Disordered" evidence="1">
    <location>
        <begin position="254"/>
        <end position="305"/>
    </location>
</feature>
<proteinExistence type="predicted"/>
<feature type="region of interest" description="Disordered" evidence="1">
    <location>
        <begin position="139"/>
        <end position="235"/>
    </location>
</feature>
<accession>A0A9P4JKU4</accession>
<keyword evidence="3" id="KW-1185">Reference proteome</keyword>
<organism evidence="2 3">
    <name type="scientific">Delitschia confertaspora ATCC 74209</name>
    <dbReference type="NCBI Taxonomy" id="1513339"/>
    <lineage>
        <taxon>Eukaryota</taxon>
        <taxon>Fungi</taxon>
        <taxon>Dikarya</taxon>
        <taxon>Ascomycota</taxon>
        <taxon>Pezizomycotina</taxon>
        <taxon>Dothideomycetes</taxon>
        <taxon>Pleosporomycetidae</taxon>
        <taxon>Pleosporales</taxon>
        <taxon>Delitschiaceae</taxon>
        <taxon>Delitschia</taxon>
    </lineage>
</organism>
<evidence type="ECO:0000313" key="2">
    <source>
        <dbReference type="EMBL" id="KAF2198537.1"/>
    </source>
</evidence>
<protein>
    <submittedName>
        <fullName evidence="2">Uncharacterized protein</fullName>
    </submittedName>
</protein>
<feature type="compositionally biased region" description="Polar residues" evidence="1">
    <location>
        <begin position="285"/>
        <end position="305"/>
    </location>
</feature>
<feature type="compositionally biased region" description="Polar residues" evidence="1">
    <location>
        <begin position="210"/>
        <end position="221"/>
    </location>
</feature>
<gene>
    <name evidence="2" type="ORF">GQ43DRAFT_343934</name>
</gene>
<dbReference type="OrthoDB" id="5339332at2759"/>
<sequence>PVVVRTYSGSRHSSRPSSGLNTPRLFSGMNGSTGQSSSALSAGVEAGRDKLPSVEEFSFSAILRAVDPEIRGAIDAIAEICARSRLSLADEYDAHLPPQGEIVNNNYAGGRWGAGMGALVGRGRTRVTQGWSATENTLTAVPEASSSSEMLAGGGEGGRGRREGKGRSAYGSLKSVISGGSGKRKVVDAGTFEPPNAIENATVENEEQKPSGTNWVVTRPSSKTERPSITLITTPQASKHLSLDVSSSIIEGAAPTPVPEAVPKDELPSNATEPRSTTLHRRHTSLTSIPHSQSQTHSRGGSLSSLTSWLRWPRASDKDLSGIAEATKAENKLKEMLKGARGSG</sequence>
<feature type="non-terminal residue" evidence="2">
    <location>
        <position position="344"/>
    </location>
</feature>
<dbReference type="Proteomes" id="UP000799536">
    <property type="component" value="Unassembled WGS sequence"/>
</dbReference>
<feature type="compositionally biased region" description="Polar residues" evidence="1">
    <location>
        <begin position="29"/>
        <end position="40"/>
    </location>
</feature>
<feature type="compositionally biased region" description="Low complexity" evidence="1">
    <location>
        <begin position="8"/>
        <end position="19"/>
    </location>
</feature>
<name>A0A9P4JKU4_9PLEO</name>
<evidence type="ECO:0000313" key="3">
    <source>
        <dbReference type="Proteomes" id="UP000799536"/>
    </source>
</evidence>
<dbReference type="EMBL" id="ML994136">
    <property type="protein sequence ID" value="KAF2198537.1"/>
    <property type="molecule type" value="Genomic_DNA"/>
</dbReference>
<dbReference type="AlphaFoldDB" id="A0A9P4JKU4"/>
<feature type="non-terminal residue" evidence="2">
    <location>
        <position position="1"/>
    </location>
</feature>
<reference evidence="2" key="1">
    <citation type="journal article" date="2020" name="Stud. Mycol.">
        <title>101 Dothideomycetes genomes: a test case for predicting lifestyles and emergence of pathogens.</title>
        <authorList>
            <person name="Haridas S."/>
            <person name="Albert R."/>
            <person name="Binder M."/>
            <person name="Bloem J."/>
            <person name="Labutti K."/>
            <person name="Salamov A."/>
            <person name="Andreopoulos B."/>
            <person name="Baker S."/>
            <person name="Barry K."/>
            <person name="Bills G."/>
            <person name="Bluhm B."/>
            <person name="Cannon C."/>
            <person name="Castanera R."/>
            <person name="Culley D."/>
            <person name="Daum C."/>
            <person name="Ezra D."/>
            <person name="Gonzalez J."/>
            <person name="Henrissat B."/>
            <person name="Kuo A."/>
            <person name="Liang C."/>
            <person name="Lipzen A."/>
            <person name="Lutzoni F."/>
            <person name="Magnuson J."/>
            <person name="Mondo S."/>
            <person name="Nolan M."/>
            <person name="Ohm R."/>
            <person name="Pangilinan J."/>
            <person name="Park H.-J."/>
            <person name="Ramirez L."/>
            <person name="Alfaro M."/>
            <person name="Sun H."/>
            <person name="Tritt A."/>
            <person name="Yoshinaga Y."/>
            <person name="Zwiers L.-H."/>
            <person name="Turgeon B."/>
            <person name="Goodwin S."/>
            <person name="Spatafora J."/>
            <person name="Crous P."/>
            <person name="Grigoriev I."/>
        </authorList>
    </citation>
    <scope>NUCLEOTIDE SEQUENCE</scope>
    <source>
        <strain evidence="2">ATCC 74209</strain>
    </source>
</reference>
<evidence type="ECO:0000256" key="1">
    <source>
        <dbReference type="SAM" id="MobiDB-lite"/>
    </source>
</evidence>